<dbReference type="EMBL" id="MRUL01000001">
    <property type="protein sequence ID" value="OON41679.1"/>
    <property type="molecule type" value="Genomic_DNA"/>
</dbReference>
<gene>
    <name evidence="1" type="ORF">BTJ39_00485</name>
</gene>
<dbReference type="AlphaFoldDB" id="A0A1S8YRB2"/>
<comment type="caution">
    <text evidence="1">The sequence shown here is derived from an EMBL/GenBank/DDBJ whole genome shotgun (WGS) entry which is preliminary data.</text>
</comment>
<dbReference type="STRING" id="1926881.BTJ39_00485"/>
<evidence type="ECO:0000313" key="2">
    <source>
        <dbReference type="Proteomes" id="UP000190667"/>
    </source>
</evidence>
<organism evidence="1 2">
    <name type="scientific">Izhakiella australiensis</name>
    <dbReference type="NCBI Taxonomy" id="1926881"/>
    <lineage>
        <taxon>Bacteria</taxon>
        <taxon>Pseudomonadati</taxon>
        <taxon>Pseudomonadota</taxon>
        <taxon>Gammaproteobacteria</taxon>
        <taxon>Enterobacterales</taxon>
        <taxon>Erwiniaceae</taxon>
        <taxon>Izhakiella</taxon>
    </lineage>
</organism>
<sequence>MYVTSHDITHRANALLAAICVKNASAAKAIEYPQLCQKAISHMKKSYRLTGQKAAMPGLKFVQNLKSNDIM</sequence>
<reference evidence="1 2" key="1">
    <citation type="submission" date="2016-12" db="EMBL/GenBank/DDBJ databases">
        <title>Izhakiella australiana sp. nov. of genus Izhakiella isolated from Australian desert.</title>
        <authorList>
            <person name="Ji M."/>
        </authorList>
    </citation>
    <scope>NUCLEOTIDE SEQUENCE [LARGE SCALE GENOMIC DNA]</scope>
    <source>
        <strain evidence="1 2">D4N98</strain>
    </source>
</reference>
<proteinExistence type="predicted"/>
<keyword evidence="2" id="KW-1185">Reference proteome</keyword>
<protein>
    <submittedName>
        <fullName evidence="1">Uncharacterized protein</fullName>
    </submittedName>
</protein>
<accession>A0A1S8YRB2</accession>
<evidence type="ECO:0000313" key="1">
    <source>
        <dbReference type="EMBL" id="OON41679.1"/>
    </source>
</evidence>
<name>A0A1S8YRB2_9GAMM</name>
<dbReference type="Proteomes" id="UP000190667">
    <property type="component" value="Unassembled WGS sequence"/>
</dbReference>